<dbReference type="EMBL" id="FOYQ01000001">
    <property type="protein sequence ID" value="SFR36397.1"/>
    <property type="molecule type" value="Genomic_DNA"/>
</dbReference>
<evidence type="ECO:0000313" key="8">
    <source>
        <dbReference type="Proteomes" id="UP000199534"/>
    </source>
</evidence>
<feature type="transmembrane region" description="Helical" evidence="5">
    <location>
        <begin position="386"/>
        <end position="404"/>
    </location>
</feature>
<protein>
    <submittedName>
        <fullName evidence="7">O-antigen ligase</fullName>
    </submittedName>
</protein>
<evidence type="ECO:0000256" key="5">
    <source>
        <dbReference type="SAM" id="Phobius"/>
    </source>
</evidence>
<feature type="transmembrane region" description="Helical" evidence="5">
    <location>
        <begin position="364"/>
        <end position="380"/>
    </location>
</feature>
<feature type="transmembrane region" description="Helical" evidence="5">
    <location>
        <begin position="29"/>
        <end position="47"/>
    </location>
</feature>
<feature type="domain" description="O-antigen ligase-related" evidence="6">
    <location>
        <begin position="192"/>
        <end position="349"/>
    </location>
</feature>
<dbReference type="RefSeq" id="WP_092981364.1">
    <property type="nucleotide sequence ID" value="NZ_FOYQ01000001.1"/>
</dbReference>
<dbReference type="Proteomes" id="UP000199534">
    <property type="component" value="Unassembled WGS sequence"/>
</dbReference>
<comment type="subcellular location">
    <subcellularLocation>
        <location evidence="1">Membrane</location>
        <topology evidence="1">Multi-pass membrane protein</topology>
    </subcellularLocation>
</comment>
<feature type="transmembrane region" description="Helical" evidence="5">
    <location>
        <begin position="54"/>
        <end position="72"/>
    </location>
</feature>
<sequence length="413" mass="46033">MNPVYYKIGVFLMAGFAAVLPFGPALPNIFSGLLIAYWLGGFLMGYWKLGKQELGWFLICNGFVLFHLLSLYWSEDLNSGMEKASSWLLIPVLFLAHSSFRKYFRPGDFARLLILFTCSLCLLSVVSLIASVTSHGISFETLSQNGLATAAIDFHYLGFSLYTAVALVLNLYLILYAPENFPAWYKKLLGGILIFMGLILLLLGSRTTLAVAATLSLGIVLAGRSRIRLSRVGKILIPLALVSLIGFVSLNPVLKDKFKEAINFEGRYDIDENWGGRGFRELIWNCAVHVSRAHPVLGVGLGDQKSELDYCYRQYRYQPLLVGGNNFNAHNIFLQALLTTGIIGLLLLLLAIGYPLLNSLKTGNTLYLLFILLFFGTGLTESHFNRNAMILLFSFFNPLIWFALRPYESTADS</sequence>
<evidence type="ECO:0000256" key="3">
    <source>
        <dbReference type="ARBA" id="ARBA00022989"/>
    </source>
</evidence>
<organism evidence="7 8">
    <name type="scientific">Robiginitalea myxolifaciens</name>
    <dbReference type="NCBI Taxonomy" id="400055"/>
    <lineage>
        <taxon>Bacteria</taxon>
        <taxon>Pseudomonadati</taxon>
        <taxon>Bacteroidota</taxon>
        <taxon>Flavobacteriia</taxon>
        <taxon>Flavobacteriales</taxon>
        <taxon>Flavobacteriaceae</taxon>
        <taxon>Robiginitalea</taxon>
    </lineage>
</organism>
<proteinExistence type="predicted"/>
<evidence type="ECO:0000256" key="1">
    <source>
        <dbReference type="ARBA" id="ARBA00004141"/>
    </source>
</evidence>
<dbReference type="OrthoDB" id="1093278at2"/>
<feature type="transmembrane region" description="Helical" evidence="5">
    <location>
        <begin position="332"/>
        <end position="357"/>
    </location>
</feature>
<evidence type="ECO:0000259" key="6">
    <source>
        <dbReference type="Pfam" id="PF04932"/>
    </source>
</evidence>
<feature type="transmembrane region" description="Helical" evidence="5">
    <location>
        <begin position="84"/>
        <end position="100"/>
    </location>
</feature>
<dbReference type="STRING" id="400055.SAMN04490243_1130"/>
<dbReference type="InterPro" id="IPR007016">
    <property type="entry name" value="O-antigen_ligase-rel_domated"/>
</dbReference>
<keyword evidence="2 5" id="KW-0812">Transmembrane</keyword>
<feature type="transmembrane region" description="Helical" evidence="5">
    <location>
        <begin position="235"/>
        <end position="254"/>
    </location>
</feature>
<evidence type="ECO:0000313" key="7">
    <source>
        <dbReference type="EMBL" id="SFR36397.1"/>
    </source>
</evidence>
<dbReference type="GO" id="GO:0016874">
    <property type="term" value="F:ligase activity"/>
    <property type="evidence" value="ECO:0007669"/>
    <property type="project" value="UniProtKB-KW"/>
</dbReference>
<dbReference type="InterPro" id="IPR051533">
    <property type="entry name" value="WaaL-like"/>
</dbReference>
<dbReference type="PANTHER" id="PTHR37422">
    <property type="entry name" value="TEICHURONIC ACID BIOSYNTHESIS PROTEIN TUAE"/>
    <property type="match status" value="1"/>
</dbReference>
<evidence type="ECO:0000256" key="4">
    <source>
        <dbReference type="ARBA" id="ARBA00023136"/>
    </source>
</evidence>
<dbReference type="GO" id="GO:0016020">
    <property type="term" value="C:membrane"/>
    <property type="evidence" value="ECO:0007669"/>
    <property type="project" value="UniProtKB-SubCell"/>
</dbReference>
<feature type="transmembrane region" description="Helical" evidence="5">
    <location>
        <begin position="154"/>
        <end position="177"/>
    </location>
</feature>
<feature type="transmembrane region" description="Helical" evidence="5">
    <location>
        <begin position="112"/>
        <end position="134"/>
    </location>
</feature>
<evidence type="ECO:0000256" key="2">
    <source>
        <dbReference type="ARBA" id="ARBA00022692"/>
    </source>
</evidence>
<accession>A0A1I6G2V6</accession>
<name>A0A1I6G2V6_9FLAO</name>
<dbReference type="Pfam" id="PF04932">
    <property type="entry name" value="Wzy_C"/>
    <property type="match status" value="1"/>
</dbReference>
<dbReference type="AlphaFoldDB" id="A0A1I6G2V6"/>
<keyword evidence="4 5" id="KW-0472">Membrane</keyword>
<reference evidence="7 8" key="1">
    <citation type="submission" date="2016-10" db="EMBL/GenBank/DDBJ databases">
        <authorList>
            <person name="de Groot N.N."/>
        </authorList>
    </citation>
    <scope>NUCLEOTIDE SEQUENCE [LARGE SCALE GENOMIC DNA]</scope>
    <source>
        <strain evidence="7 8">DSM 21019</strain>
    </source>
</reference>
<dbReference type="PANTHER" id="PTHR37422:SF13">
    <property type="entry name" value="LIPOPOLYSACCHARIDE BIOSYNTHESIS PROTEIN PA4999-RELATED"/>
    <property type="match status" value="1"/>
</dbReference>
<feature type="transmembrane region" description="Helical" evidence="5">
    <location>
        <begin position="184"/>
        <end position="201"/>
    </location>
</feature>
<keyword evidence="8" id="KW-1185">Reference proteome</keyword>
<keyword evidence="3 5" id="KW-1133">Transmembrane helix</keyword>
<keyword evidence="7" id="KW-0436">Ligase</keyword>
<gene>
    <name evidence="7" type="ORF">SAMN04490243_1130</name>
</gene>